<name>A0A2K3M4U0_TRIPR</name>
<dbReference type="Gene3D" id="3.90.730.10">
    <property type="entry name" value="Ribonuclease T2-like"/>
    <property type="match status" value="1"/>
</dbReference>
<protein>
    <submittedName>
        <fullName evidence="3">Ribonuclease 1-like protein</fullName>
    </submittedName>
</protein>
<dbReference type="GO" id="GO:0006401">
    <property type="term" value="P:RNA catabolic process"/>
    <property type="evidence" value="ECO:0007669"/>
    <property type="project" value="TreeGrafter"/>
</dbReference>
<comment type="caution">
    <text evidence="3">The sequence shown here is derived from an EMBL/GenBank/DDBJ whole genome shotgun (WGS) entry which is preliminary data.</text>
</comment>
<evidence type="ECO:0000313" key="4">
    <source>
        <dbReference type="Proteomes" id="UP000236291"/>
    </source>
</evidence>
<proteinExistence type="inferred from homology"/>
<dbReference type="AlphaFoldDB" id="A0A2K3M4U0"/>
<dbReference type="GO" id="GO:0033897">
    <property type="term" value="F:ribonuclease T2 activity"/>
    <property type="evidence" value="ECO:0007669"/>
    <property type="project" value="InterPro"/>
</dbReference>
<reference evidence="3 4" key="2">
    <citation type="journal article" date="2017" name="Front. Plant Sci.">
        <title>Gene Classification and Mining of Molecular Markers Useful in Red Clover (Trifolium pratense) Breeding.</title>
        <authorList>
            <person name="Istvanek J."/>
            <person name="Dluhosova J."/>
            <person name="Dluhos P."/>
            <person name="Patkova L."/>
            <person name="Nedelnik J."/>
            <person name="Repkova J."/>
        </authorList>
    </citation>
    <scope>NUCLEOTIDE SEQUENCE [LARGE SCALE GENOMIC DNA]</scope>
    <source>
        <strain evidence="4">cv. Tatra</strain>
        <tissue evidence="3">Young leaves</tissue>
    </source>
</reference>
<organism evidence="3 4">
    <name type="scientific">Trifolium pratense</name>
    <name type="common">Red clover</name>
    <dbReference type="NCBI Taxonomy" id="57577"/>
    <lineage>
        <taxon>Eukaryota</taxon>
        <taxon>Viridiplantae</taxon>
        <taxon>Streptophyta</taxon>
        <taxon>Embryophyta</taxon>
        <taxon>Tracheophyta</taxon>
        <taxon>Spermatophyta</taxon>
        <taxon>Magnoliopsida</taxon>
        <taxon>eudicotyledons</taxon>
        <taxon>Gunneridae</taxon>
        <taxon>Pentapetalae</taxon>
        <taxon>rosids</taxon>
        <taxon>fabids</taxon>
        <taxon>Fabales</taxon>
        <taxon>Fabaceae</taxon>
        <taxon>Papilionoideae</taxon>
        <taxon>50 kb inversion clade</taxon>
        <taxon>NPAAA clade</taxon>
        <taxon>Hologalegina</taxon>
        <taxon>IRL clade</taxon>
        <taxon>Trifolieae</taxon>
        <taxon>Trifolium</taxon>
    </lineage>
</organism>
<dbReference type="InterPro" id="IPR001568">
    <property type="entry name" value="RNase_T2-like"/>
</dbReference>
<dbReference type="PANTHER" id="PTHR11240:SF22">
    <property type="entry name" value="RIBONUCLEASE T2"/>
    <property type="match status" value="1"/>
</dbReference>
<dbReference type="Proteomes" id="UP000236291">
    <property type="component" value="Unassembled WGS sequence"/>
</dbReference>
<accession>A0A2K3M4U0</accession>
<feature type="non-terminal residue" evidence="3">
    <location>
        <position position="109"/>
    </location>
</feature>
<dbReference type="InterPro" id="IPR036430">
    <property type="entry name" value="RNase_T2-like_sf"/>
</dbReference>
<comment type="similarity">
    <text evidence="1 2">Belongs to the RNase T2 family.</text>
</comment>
<evidence type="ECO:0000256" key="2">
    <source>
        <dbReference type="RuleBase" id="RU004328"/>
    </source>
</evidence>
<dbReference type="Pfam" id="PF00445">
    <property type="entry name" value="Ribonuclease_T2"/>
    <property type="match status" value="1"/>
</dbReference>
<evidence type="ECO:0000256" key="1">
    <source>
        <dbReference type="ARBA" id="ARBA00007469"/>
    </source>
</evidence>
<dbReference type="GO" id="GO:0003723">
    <property type="term" value="F:RNA binding"/>
    <property type="evidence" value="ECO:0007669"/>
    <property type="project" value="InterPro"/>
</dbReference>
<dbReference type="EMBL" id="ASHM01049573">
    <property type="protein sequence ID" value="PNX85773.1"/>
    <property type="molecule type" value="Genomic_DNA"/>
</dbReference>
<reference evidence="3 4" key="1">
    <citation type="journal article" date="2014" name="Am. J. Bot.">
        <title>Genome assembly and annotation for red clover (Trifolium pratense; Fabaceae).</title>
        <authorList>
            <person name="Istvanek J."/>
            <person name="Jaros M."/>
            <person name="Krenek A."/>
            <person name="Repkova J."/>
        </authorList>
    </citation>
    <scope>NUCLEOTIDE SEQUENCE [LARGE SCALE GENOMIC DNA]</scope>
    <source>
        <strain evidence="4">cv. Tatra</strain>
        <tissue evidence="3">Young leaves</tissue>
    </source>
</reference>
<sequence>MAQLGRFTTHGLWPSNITWPNQKTCDTIDSGAQKFELTMISKTLISNLDISWPNLKGPDNLGFWQYEWISHGKCSYSSFNQTQYFQLAYNIWSGINLVDILRQGGITPR</sequence>
<dbReference type="SUPFAM" id="SSF55895">
    <property type="entry name" value="Ribonuclease Rh-like"/>
    <property type="match status" value="1"/>
</dbReference>
<gene>
    <name evidence="3" type="ORF">L195_g041847</name>
</gene>
<dbReference type="PANTHER" id="PTHR11240">
    <property type="entry name" value="RIBONUCLEASE T2"/>
    <property type="match status" value="1"/>
</dbReference>
<dbReference type="GO" id="GO:0005576">
    <property type="term" value="C:extracellular region"/>
    <property type="evidence" value="ECO:0007669"/>
    <property type="project" value="TreeGrafter"/>
</dbReference>
<evidence type="ECO:0000313" key="3">
    <source>
        <dbReference type="EMBL" id="PNX85773.1"/>
    </source>
</evidence>